<keyword evidence="8" id="KW-1185">Reference proteome</keyword>
<feature type="transmembrane region" description="Helical" evidence="6">
    <location>
        <begin position="48"/>
        <end position="68"/>
    </location>
</feature>
<organism evidence="7 8">
    <name type="scientific">Modicella reniformis</name>
    <dbReference type="NCBI Taxonomy" id="1440133"/>
    <lineage>
        <taxon>Eukaryota</taxon>
        <taxon>Fungi</taxon>
        <taxon>Fungi incertae sedis</taxon>
        <taxon>Mucoromycota</taxon>
        <taxon>Mortierellomycotina</taxon>
        <taxon>Mortierellomycetes</taxon>
        <taxon>Mortierellales</taxon>
        <taxon>Mortierellaceae</taxon>
        <taxon>Modicella</taxon>
    </lineage>
</organism>
<evidence type="ECO:0000256" key="3">
    <source>
        <dbReference type="ARBA" id="ARBA00022989"/>
    </source>
</evidence>
<reference evidence="7" key="1">
    <citation type="journal article" date="2020" name="Fungal Divers.">
        <title>Resolving the Mortierellaceae phylogeny through synthesis of multi-gene phylogenetics and phylogenomics.</title>
        <authorList>
            <person name="Vandepol N."/>
            <person name="Liber J."/>
            <person name="Desiro A."/>
            <person name="Na H."/>
            <person name="Kennedy M."/>
            <person name="Barry K."/>
            <person name="Grigoriev I.V."/>
            <person name="Miller A.N."/>
            <person name="O'Donnell K."/>
            <person name="Stajich J.E."/>
            <person name="Bonito G."/>
        </authorList>
    </citation>
    <scope>NUCLEOTIDE SEQUENCE</scope>
    <source>
        <strain evidence="7">MES-2147</strain>
    </source>
</reference>
<evidence type="ECO:0000313" key="8">
    <source>
        <dbReference type="Proteomes" id="UP000749646"/>
    </source>
</evidence>
<dbReference type="Proteomes" id="UP000749646">
    <property type="component" value="Unassembled WGS sequence"/>
</dbReference>
<evidence type="ECO:0000256" key="4">
    <source>
        <dbReference type="ARBA" id="ARBA00023136"/>
    </source>
</evidence>
<evidence type="ECO:0000313" key="7">
    <source>
        <dbReference type="EMBL" id="KAG0001056.1"/>
    </source>
</evidence>
<dbReference type="Pfam" id="PF01566">
    <property type="entry name" value="Nramp"/>
    <property type="match status" value="2"/>
</dbReference>
<dbReference type="NCBIfam" id="NF037982">
    <property type="entry name" value="Nramp_1"/>
    <property type="match status" value="1"/>
</dbReference>
<feature type="transmembrane region" description="Helical" evidence="6">
    <location>
        <begin position="446"/>
        <end position="468"/>
    </location>
</feature>
<comment type="caution">
    <text evidence="7">The sequence shown here is derived from an EMBL/GenBank/DDBJ whole genome shotgun (WGS) entry which is preliminary data.</text>
</comment>
<gene>
    <name evidence="7" type="ORF">BGZ65_003838</name>
</gene>
<dbReference type="HAMAP" id="MF_00221">
    <property type="entry name" value="NRAMP"/>
    <property type="match status" value="1"/>
</dbReference>
<feature type="region of interest" description="Disordered" evidence="5">
    <location>
        <begin position="494"/>
        <end position="530"/>
    </location>
</feature>
<dbReference type="GO" id="GO:0030026">
    <property type="term" value="P:intracellular manganese ion homeostasis"/>
    <property type="evidence" value="ECO:0007669"/>
    <property type="project" value="TreeGrafter"/>
</dbReference>
<feature type="transmembrane region" description="Helical" evidence="6">
    <location>
        <begin position="198"/>
        <end position="223"/>
    </location>
</feature>
<dbReference type="PANTHER" id="PTHR11706">
    <property type="entry name" value="SOLUTE CARRIER PROTEIN FAMILY 11 MEMBER"/>
    <property type="match status" value="1"/>
</dbReference>
<feature type="transmembrane region" description="Helical" evidence="6">
    <location>
        <begin position="243"/>
        <end position="262"/>
    </location>
</feature>
<keyword evidence="3 6" id="KW-1133">Transmembrane helix</keyword>
<dbReference type="OrthoDB" id="409173at2759"/>
<feature type="transmembrane region" description="Helical" evidence="6">
    <location>
        <begin position="88"/>
        <end position="111"/>
    </location>
</feature>
<evidence type="ECO:0000256" key="5">
    <source>
        <dbReference type="SAM" id="MobiDB-lite"/>
    </source>
</evidence>
<comment type="subcellular location">
    <subcellularLocation>
        <location evidence="1">Membrane</location>
        <topology evidence="1">Multi-pass membrane protein</topology>
    </subcellularLocation>
</comment>
<accession>A0A9P6MHD6</accession>
<dbReference type="GO" id="GO:0005384">
    <property type="term" value="F:manganese ion transmembrane transporter activity"/>
    <property type="evidence" value="ECO:0007669"/>
    <property type="project" value="TreeGrafter"/>
</dbReference>
<feature type="region of interest" description="Disordered" evidence="5">
    <location>
        <begin position="1"/>
        <end position="20"/>
    </location>
</feature>
<dbReference type="GO" id="GO:0015086">
    <property type="term" value="F:cadmium ion transmembrane transporter activity"/>
    <property type="evidence" value="ECO:0007669"/>
    <property type="project" value="TreeGrafter"/>
</dbReference>
<dbReference type="PANTHER" id="PTHR11706:SF101">
    <property type="entry name" value="MANGANESE TRANSPORTER SMF1"/>
    <property type="match status" value="1"/>
</dbReference>
<protein>
    <recommendedName>
        <fullName evidence="9">Natural resistance-associated macrophage protein</fullName>
    </recommendedName>
</protein>
<dbReference type="PRINTS" id="PR00447">
    <property type="entry name" value="NATRESASSCMP"/>
</dbReference>
<name>A0A9P6MHD6_9FUNG</name>
<dbReference type="InterPro" id="IPR001046">
    <property type="entry name" value="NRAMP_fam"/>
</dbReference>
<feature type="transmembrane region" description="Helical" evidence="6">
    <location>
        <begin position="328"/>
        <end position="348"/>
    </location>
</feature>
<feature type="transmembrane region" description="Helical" evidence="6">
    <location>
        <begin position="567"/>
        <end position="589"/>
    </location>
</feature>
<feature type="transmembrane region" description="Helical" evidence="6">
    <location>
        <begin position="166"/>
        <end position="186"/>
    </location>
</feature>
<feature type="compositionally biased region" description="Low complexity" evidence="5">
    <location>
        <begin position="502"/>
        <end position="518"/>
    </location>
</feature>
<evidence type="ECO:0000256" key="2">
    <source>
        <dbReference type="ARBA" id="ARBA00022692"/>
    </source>
</evidence>
<evidence type="ECO:0000256" key="1">
    <source>
        <dbReference type="ARBA" id="ARBA00004141"/>
    </source>
</evidence>
<feature type="transmembrane region" description="Helical" evidence="6">
    <location>
        <begin position="132"/>
        <end position="160"/>
    </location>
</feature>
<evidence type="ECO:0008006" key="9">
    <source>
        <dbReference type="Google" id="ProtNLM"/>
    </source>
</evidence>
<dbReference type="GO" id="GO:0034755">
    <property type="term" value="P:iron ion transmembrane transport"/>
    <property type="evidence" value="ECO:0007669"/>
    <property type="project" value="TreeGrafter"/>
</dbReference>
<sequence>MFNNTDPQQRPLNASNNNNNNNNALGFGIFGGRMAQDSNEQPIRPGRLAGFAAVIKRFMGFVGPGYIISVGYMDPGNWATDLAGGSSFGYMLLFVILLSNLMAVVLQGLAVKLGVVSGLDLAQACRKFTPKYVNWILYVLAELAIIACDLAEVIGSAIALNLLFKIPLPWGVVITAADVLVILLAFRDDQSVKSRRMFEALVIILVTVVGACFTAEIVYAQPVAKDVFMGFLPNTEILTNKDALYLAIGIIGATVMPHNLYLHSSIVKLRTSRELNKLASSQASMSSTADLMSDDQRNTMLEDDKGAVSLKHSTIRTTLRYTFWDSTVALTFALYVNSAILIVSAAAFKYKFPDADNSGLADFFSAFNLLSQYLGKAAGYLFAVALLMAGQSSTLTATLAGQIIMEGFLGTTYLKPWVRRLLTRSLAIIPALAIVIIKGQSGLSELLLASQVALSIQLPFAVIPLVLFTSMGRCMTIPVQDNEDKPGELKYGIQKSEEDKSTPPTADITGATATATPAVDNERGGDYNNTTVPAAALNNDGEYHVESGTVLDQAGNPLLLHNFANPWWLMAIAGIISIVLLGLNFYLLVQTIQEA</sequence>
<proteinExistence type="inferred from homology"/>
<dbReference type="AlphaFoldDB" id="A0A9P6MHD6"/>
<evidence type="ECO:0000256" key="6">
    <source>
        <dbReference type="SAM" id="Phobius"/>
    </source>
</evidence>
<feature type="compositionally biased region" description="Polar residues" evidence="5">
    <location>
        <begin position="1"/>
        <end position="15"/>
    </location>
</feature>
<keyword evidence="4 6" id="KW-0472">Membrane</keyword>
<dbReference type="EMBL" id="JAAAHW010000568">
    <property type="protein sequence ID" value="KAG0001056.1"/>
    <property type="molecule type" value="Genomic_DNA"/>
</dbReference>
<dbReference type="NCBIfam" id="TIGR01197">
    <property type="entry name" value="nramp"/>
    <property type="match status" value="1"/>
</dbReference>
<feature type="transmembrane region" description="Helical" evidence="6">
    <location>
        <begin position="421"/>
        <end position="440"/>
    </location>
</feature>
<keyword evidence="2 6" id="KW-0812">Transmembrane</keyword>
<feature type="transmembrane region" description="Helical" evidence="6">
    <location>
        <begin position="377"/>
        <end position="400"/>
    </location>
</feature>
<dbReference type="GO" id="GO:0005886">
    <property type="term" value="C:plasma membrane"/>
    <property type="evidence" value="ECO:0007669"/>
    <property type="project" value="TreeGrafter"/>
</dbReference>